<dbReference type="InterPro" id="IPR027417">
    <property type="entry name" value="P-loop_NTPase"/>
</dbReference>
<gene>
    <name evidence="8" type="ORF">F4562_000617</name>
</gene>
<dbReference type="GO" id="GO:0006355">
    <property type="term" value="P:regulation of DNA-templated transcription"/>
    <property type="evidence" value="ECO:0007669"/>
    <property type="project" value="InterPro"/>
</dbReference>
<dbReference type="InterPro" id="IPR036388">
    <property type="entry name" value="WH-like_DNA-bd_sf"/>
</dbReference>
<dbReference type="SMART" id="SM01043">
    <property type="entry name" value="BTAD"/>
    <property type="match status" value="1"/>
</dbReference>
<dbReference type="PANTHER" id="PTHR35807">
    <property type="entry name" value="TRANSCRIPTIONAL REGULATOR REDD-RELATED"/>
    <property type="match status" value="1"/>
</dbReference>
<dbReference type="Gene3D" id="1.10.10.10">
    <property type="entry name" value="Winged helix-like DNA-binding domain superfamily/Winged helix DNA-binding domain"/>
    <property type="match status" value="1"/>
</dbReference>
<evidence type="ECO:0000256" key="1">
    <source>
        <dbReference type="ARBA" id="ARBA00005820"/>
    </source>
</evidence>
<evidence type="ECO:0000256" key="2">
    <source>
        <dbReference type="ARBA" id="ARBA00023015"/>
    </source>
</evidence>
<keyword evidence="9" id="KW-1185">Reference proteome</keyword>
<dbReference type="PROSITE" id="PS51755">
    <property type="entry name" value="OMPR_PHOB"/>
    <property type="match status" value="1"/>
</dbReference>
<dbReference type="Pfam" id="PF00486">
    <property type="entry name" value="Trans_reg_C"/>
    <property type="match status" value="1"/>
</dbReference>
<dbReference type="GO" id="GO:0003677">
    <property type="term" value="F:DNA binding"/>
    <property type="evidence" value="ECO:0007669"/>
    <property type="project" value="UniProtKB-UniRule"/>
</dbReference>
<dbReference type="SUPFAM" id="SSF48452">
    <property type="entry name" value="TPR-like"/>
    <property type="match status" value="2"/>
</dbReference>
<dbReference type="InterPro" id="IPR041664">
    <property type="entry name" value="AAA_16"/>
</dbReference>
<dbReference type="InterPro" id="IPR005158">
    <property type="entry name" value="BTAD"/>
</dbReference>
<dbReference type="SMART" id="SM00862">
    <property type="entry name" value="Trans_reg_C"/>
    <property type="match status" value="1"/>
</dbReference>
<dbReference type="Pfam" id="PF03704">
    <property type="entry name" value="BTAD"/>
    <property type="match status" value="1"/>
</dbReference>
<reference evidence="8 9" key="1">
    <citation type="submission" date="2020-08" db="EMBL/GenBank/DDBJ databases">
        <title>Sequencing the genomes of 1000 actinobacteria strains.</title>
        <authorList>
            <person name="Klenk H.-P."/>
        </authorList>
    </citation>
    <scope>NUCLEOTIDE SEQUENCE [LARGE SCALE GENOMIC DNA]</scope>
    <source>
        <strain evidence="8 9">DSM 46887</strain>
    </source>
</reference>
<dbReference type="InterPro" id="IPR051677">
    <property type="entry name" value="AfsR-DnrI-RedD_regulator"/>
</dbReference>
<dbReference type="Pfam" id="PF13191">
    <property type="entry name" value="AAA_16"/>
    <property type="match status" value="1"/>
</dbReference>
<comment type="similarity">
    <text evidence="1">Belongs to the AfsR/DnrI/RedD regulatory family.</text>
</comment>
<feature type="domain" description="OmpR/PhoB-type" evidence="7">
    <location>
        <begin position="1"/>
        <end position="97"/>
    </location>
</feature>
<feature type="DNA-binding region" description="OmpR/PhoB-type" evidence="5">
    <location>
        <begin position="1"/>
        <end position="97"/>
    </location>
</feature>
<proteinExistence type="inferred from homology"/>
<keyword evidence="2" id="KW-0805">Transcription regulation</keyword>
<protein>
    <submittedName>
        <fullName evidence="8">DNA-binding SARP family transcriptional activator</fullName>
    </submittedName>
</protein>
<accession>A0A7W9ME92</accession>
<dbReference type="Gene3D" id="1.25.40.10">
    <property type="entry name" value="Tetratricopeptide repeat domain"/>
    <property type="match status" value="1"/>
</dbReference>
<feature type="region of interest" description="Disordered" evidence="6">
    <location>
        <begin position="1083"/>
        <end position="1104"/>
    </location>
</feature>
<keyword evidence="4" id="KW-0804">Transcription</keyword>
<organism evidence="8 9">
    <name type="scientific">Streptosporangium becharense</name>
    <dbReference type="NCBI Taxonomy" id="1816182"/>
    <lineage>
        <taxon>Bacteria</taxon>
        <taxon>Bacillati</taxon>
        <taxon>Actinomycetota</taxon>
        <taxon>Actinomycetes</taxon>
        <taxon>Streptosporangiales</taxon>
        <taxon>Streptosporangiaceae</taxon>
        <taxon>Streptosporangium</taxon>
    </lineage>
</organism>
<evidence type="ECO:0000256" key="6">
    <source>
        <dbReference type="SAM" id="MobiDB-lite"/>
    </source>
</evidence>
<evidence type="ECO:0000256" key="5">
    <source>
        <dbReference type="PROSITE-ProRule" id="PRU01091"/>
    </source>
</evidence>
<evidence type="ECO:0000259" key="7">
    <source>
        <dbReference type="PROSITE" id="PS51755"/>
    </source>
</evidence>
<dbReference type="InterPro" id="IPR011990">
    <property type="entry name" value="TPR-like_helical_dom_sf"/>
</dbReference>
<dbReference type="Proteomes" id="UP000540685">
    <property type="component" value="Unassembled WGS sequence"/>
</dbReference>
<dbReference type="CDD" id="cd15831">
    <property type="entry name" value="BTAD"/>
    <property type="match status" value="1"/>
</dbReference>
<evidence type="ECO:0000256" key="4">
    <source>
        <dbReference type="ARBA" id="ARBA00023163"/>
    </source>
</evidence>
<dbReference type="EMBL" id="JACHMP010000001">
    <property type="protein sequence ID" value="MBB5817555.1"/>
    <property type="molecule type" value="Genomic_DNA"/>
</dbReference>
<dbReference type="InterPro" id="IPR001867">
    <property type="entry name" value="OmpR/PhoB-type_DNA-bd"/>
</dbReference>
<sequence length="1104" mass="121059">MDFRVLGPFEVRDTGASIGLGGPRQRAVLARLVVAAGAVVSTDTLINDLYRGTPPATALASLHVYVSNLRRSLEPGRAPRTAPRLLVARRPGYRLATTDVDALQFGRLVSDAEQGPSLRTLALLDEALALWRGLPYGEFAGELWAVTEVNRLCELRLAAVERRARALLDLGRPQAVIHDLETEIGEHPLRERLWWLLTLALYRDGRQADALGALRRARRLIADQIGLDPGPDLRALEEDILRQNPSLAPPPEPVSVTSAARAATSLRAPTAEKKPSHGRDLQLAEMEAVLSRGTVNAIAVSGEPGIGKTWLLDAFRERCAESDHLVLWSGCQHFERTLPLRPWITVLKTLARVHPAPDRRALAGLLDEETPEGSTERARLRRHRAIAEWLAAAARTRPLVIIMDDLHWADQATLELIGDVVALIVEEGEDVPLTLVTAYRDSAQPSGIDALLNRCARHDLLRVRLDGLDPAAVREIAAGLGTEIDEATAHTLTHRTAGNPFFVRETIRALARGRPLNTVPDSVVHLIRQRLAAAGPHVSDVLQVAAVIGREFDADVVAEVRPGPVYDLLDQAVTSGLVVTVANRMAFAHDLVRETLLQEIPPLRKAIIHRDTMNVLATRPGVDVAVIAQHAIEAGPTAYGEAARWAAAMAEQASLRLAYREAATWWSRAVEAHGATAGDPADHVGLLLHQVHALLEAGDVLAARHVRGQAIRIAGRVDGRERPMLVARALTALNAPCIWNLRNPYEAVELRLVHRFELALRALPGDSGAERARLLGGLAQELYDGTDDPRCHTYSAEAVEIARRYEDPYLLMRLLNARYLSIPSAIYPRQVLRIAEELEDLALRTQTPEFELTACMMLTHRRLEEFDLARADEAAERCDAMLARTPLPWPRFQHTLWHAGRLVLAGRYDEAEDLYAEADRQTERIGMWCRNAVVPLGRILLQYQRGRITEAAALIDSVAGVNPGGDQALRVLLLCAQNRVEEARDLTLDGWPTLPRDWSWLTYTCLQGAAQAAVGDIRACAATYSALLPYSGRISVGAAIAFLGPVDWFLASLASAIGDRDAAVRHLATLARLAGEAGLPAWRDRAMNPDPSSPGWHRPLSQAR</sequence>
<dbReference type="SUPFAM" id="SSF46894">
    <property type="entry name" value="C-terminal effector domain of the bipartite response regulators"/>
    <property type="match status" value="1"/>
</dbReference>
<evidence type="ECO:0000313" key="9">
    <source>
        <dbReference type="Proteomes" id="UP000540685"/>
    </source>
</evidence>
<dbReference type="SUPFAM" id="SSF52540">
    <property type="entry name" value="P-loop containing nucleoside triphosphate hydrolases"/>
    <property type="match status" value="1"/>
</dbReference>
<evidence type="ECO:0000256" key="3">
    <source>
        <dbReference type="ARBA" id="ARBA00023125"/>
    </source>
</evidence>
<evidence type="ECO:0000313" key="8">
    <source>
        <dbReference type="EMBL" id="MBB5817555.1"/>
    </source>
</evidence>
<name>A0A7W9ME92_9ACTN</name>
<dbReference type="PANTHER" id="PTHR35807:SF1">
    <property type="entry name" value="TRANSCRIPTIONAL REGULATOR REDD"/>
    <property type="match status" value="1"/>
</dbReference>
<keyword evidence="3 5" id="KW-0238">DNA-binding</keyword>
<comment type="caution">
    <text evidence="8">The sequence shown here is derived from an EMBL/GenBank/DDBJ whole genome shotgun (WGS) entry which is preliminary data.</text>
</comment>
<dbReference type="Gene3D" id="3.40.50.300">
    <property type="entry name" value="P-loop containing nucleotide triphosphate hydrolases"/>
    <property type="match status" value="1"/>
</dbReference>
<dbReference type="GO" id="GO:0000160">
    <property type="term" value="P:phosphorelay signal transduction system"/>
    <property type="evidence" value="ECO:0007669"/>
    <property type="project" value="InterPro"/>
</dbReference>
<dbReference type="AlphaFoldDB" id="A0A7W9ME92"/>
<dbReference type="RefSeq" id="WP_184540692.1">
    <property type="nucleotide sequence ID" value="NZ_JACHMP010000001.1"/>
</dbReference>
<dbReference type="InterPro" id="IPR016032">
    <property type="entry name" value="Sig_transdc_resp-reg_C-effctor"/>
</dbReference>